<reference evidence="8 9" key="1">
    <citation type="journal article" date="2021" name="Comput. Struct. Biotechnol. J.">
        <title>De novo genome assembly of the potent medicinal plant Rehmannia glutinosa using nanopore technology.</title>
        <authorList>
            <person name="Ma L."/>
            <person name="Dong C."/>
            <person name="Song C."/>
            <person name="Wang X."/>
            <person name="Zheng X."/>
            <person name="Niu Y."/>
            <person name="Chen S."/>
            <person name="Feng W."/>
        </authorList>
    </citation>
    <scope>NUCLEOTIDE SEQUENCE [LARGE SCALE GENOMIC DNA]</scope>
    <source>
        <strain evidence="8">DH-2019</strain>
    </source>
</reference>
<dbReference type="PANTHER" id="PTHR45914:SF12">
    <property type="entry name" value="TRANSCRIPTION FACTOR BHLH87"/>
    <property type="match status" value="1"/>
</dbReference>
<dbReference type="InterPro" id="IPR045843">
    <property type="entry name" value="IND-like"/>
</dbReference>
<keyword evidence="2" id="KW-0805">Transcription regulation</keyword>
<accession>A0ABR0USQ2</accession>
<keyword evidence="3" id="KW-0238">DNA-binding</keyword>
<dbReference type="Proteomes" id="UP001318860">
    <property type="component" value="Unassembled WGS sequence"/>
</dbReference>
<dbReference type="Gene3D" id="4.10.280.10">
    <property type="entry name" value="Helix-loop-helix DNA-binding domain"/>
    <property type="match status" value="1"/>
</dbReference>
<proteinExistence type="predicted"/>
<evidence type="ECO:0000313" key="9">
    <source>
        <dbReference type="Proteomes" id="UP001318860"/>
    </source>
</evidence>
<evidence type="ECO:0000256" key="4">
    <source>
        <dbReference type="ARBA" id="ARBA00023163"/>
    </source>
</evidence>
<feature type="domain" description="BHLH" evidence="7">
    <location>
        <begin position="192"/>
        <end position="241"/>
    </location>
</feature>
<dbReference type="Pfam" id="PF00010">
    <property type="entry name" value="HLH"/>
    <property type="match status" value="1"/>
</dbReference>
<keyword evidence="9" id="KW-1185">Reference proteome</keyword>
<evidence type="ECO:0000256" key="5">
    <source>
        <dbReference type="ARBA" id="ARBA00023242"/>
    </source>
</evidence>
<protein>
    <recommendedName>
        <fullName evidence="7">BHLH domain-containing protein</fullName>
    </recommendedName>
</protein>
<keyword evidence="5" id="KW-0539">Nucleus</keyword>
<evidence type="ECO:0000256" key="3">
    <source>
        <dbReference type="ARBA" id="ARBA00023125"/>
    </source>
</evidence>
<evidence type="ECO:0000256" key="6">
    <source>
        <dbReference type="SAM" id="MobiDB-lite"/>
    </source>
</evidence>
<dbReference type="PANTHER" id="PTHR45914">
    <property type="entry name" value="TRANSCRIPTION FACTOR HEC3-RELATED"/>
    <property type="match status" value="1"/>
</dbReference>
<dbReference type="SMART" id="SM00353">
    <property type="entry name" value="HLH"/>
    <property type="match status" value="1"/>
</dbReference>
<dbReference type="PROSITE" id="PS50888">
    <property type="entry name" value="BHLH"/>
    <property type="match status" value="1"/>
</dbReference>
<comment type="caution">
    <text evidence="8">The sequence shown here is derived from an EMBL/GenBank/DDBJ whole genome shotgun (WGS) entry which is preliminary data.</text>
</comment>
<dbReference type="EMBL" id="JABTTQ020002269">
    <property type="protein sequence ID" value="KAK6125155.1"/>
    <property type="molecule type" value="Genomic_DNA"/>
</dbReference>
<dbReference type="SUPFAM" id="SSF47459">
    <property type="entry name" value="HLH, helix-loop-helix DNA-binding domain"/>
    <property type="match status" value="1"/>
</dbReference>
<evidence type="ECO:0000256" key="2">
    <source>
        <dbReference type="ARBA" id="ARBA00023015"/>
    </source>
</evidence>
<keyword evidence="4" id="KW-0804">Transcription</keyword>
<organism evidence="8 9">
    <name type="scientific">Rehmannia glutinosa</name>
    <name type="common">Chinese foxglove</name>
    <dbReference type="NCBI Taxonomy" id="99300"/>
    <lineage>
        <taxon>Eukaryota</taxon>
        <taxon>Viridiplantae</taxon>
        <taxon>Streptophyta</taxon>
        <taxon>Embryophyta</taxon>
        <taxon>Tracheophyta</taxon>
        <taxon>Spermatophyta</taxon>
        <taxon>Magnoliopsida</taxon>
        <taxon>eudicotyledons</taxon>
        <taxon>Gunneridae</taxon>
        <taxon>Pentapetalae</taxon>
        <taxon>asterids</taxon>
        <taxon>lamiids</taxon>
        <taxon>Lamiales</taxon>
        <taxon>Orobanchaceae</taxon>
        <taxon>Rehmannieae</taxon>
        <taxon>Rehmannia</taxon>
    </lineage>
</organism>
<comment type="subcellular location">
    <subcellularLocation>
        <location evidence="1">Nucleus</location>
    </subcellularLocation>
</comment>
<gene>
    <name evidence="8" type="ORF">DH2020_041121</name>
</gene>
<evidence type="ECO:0000313" key="8">
    <source>
        <dbReference type="EMBL" id="KAK6125155.1"/>
    </source>
</evidence>
<evidence type="ECO:0000259" key="7">
    <source>
        <dbReference type="PROSITE" id="PS50888"/>
    </source>
</evidence>
<dbReference type="InterPro" id="IPR036638">
    <property type="entry name" value="HLH_DNA-bd_sf"/>
</dbReference>
<sequence>MAKHQQPKGEMDKFYQLKLTLAMAWFSVFSLYELKVVGAAKGFSLRRDLFLFTVISLYSTRFDSIISELISGQKNDHSSFPNLFPARSSGACSNWEAAINAATLNSYNSKPDPQNGPIFDSGLTSPQRINLDGVVLAKTDSLESINSRRRRRPPDEPAGGDCPHERDNLPRGGFPAVDFGADRSAKRKNVRISNDPQTVAARQRRERISERIRVLQRLVPGGNKMDTASMLDEAANYLKFLRSQVKALEALGQKVDQTINYNFPGSFAFSSSVPFVNYSFAMQQQVQPQFTIQSPNPINQLPKT</sequence>
<feature type="region of interest" description="Disordered" evidence="6">
    <location>
        <begin position="142"/>
        <end position="180"/>
    </location>
</feature>
<dbReference type="InterPro" id="IPR011598">
    <property type="entry name" value="bHLH_dom"/>
</dbReference>
<evidence type="ECO:0000256" key="1">
    <source>
        <dbReference type="ARBA" id="ARBA00004123"/>
    </source>
</evidence>
<name>A0ABR0USQ2_REHGL</name>